<reference evidence="2" key="1">
    <citation type="journal article" date="2019" name="Int. J. Syst. Evol. Microbiol.">
        <title>The Global Catalogue of Microorganisms (GCM) 10K type strain sequencing project: providing services to taxonomists for standard genome sequencing and annotation.</title>
        <authorList>
            <consortium name="The Broad Institute Genomics Platform"/>
            <consortium name="The Broad Institute Genome Sequencing Center for Infectious Disease"/>
            <person name="Wu L."/>
            <person name="Ma J."/>
        </authorList>
    </citation>
    <scope>NUCLEOTIDE SEQUENCE [LARGE SCALE GENOMIC DNA]</scope>
    <source>
        <strain evidence="2">SYNS20</strain>
    </source>
</reference>
<dbReference type="PANTHER" id="PTHR47691">
    <property type="entry name" value="REGULATOR-RELATED"/>
    <property type="match status" value="1"/>
</dbReference>
<accession>A0ABW2JLN9</accession>
<dbReference type="SUPFAM" id="SSF48452">
    <property type="entry name" value="TPR-like"/>
    <property type="match status" value="1"/>
</dbReference>
<gene>
    <name evidence="1" type="ORF">ACFQVC_22800</name>
</gene>
<sequence length="737" mass="80254">MADKGFVGRLEELAALQQLCAHSRLVTLTGPGGVGKTRTALRTANRIAPQFPDGTWLVELSSLQDGEILCHTVTATLQATDHTTRPQEEVLADHLADKRLLLVLDTCEHLIGPVTELVELLLGAAPHLHILATSRQPLGVDGEQTFVLGPLGTTDEAPELFVQRASTTLHGFAATPGDRATIEKICARLDGIPLAVELAAGRLRTGTTLQELLDGLDDRFQILGDEDTDGYDTDSYGTDGYREGGYSGATDWDTPGPEGVPPSGACLEDLSPGGVASGAYREPRHSTLRTTIGWSHELCPPRERLLWARLAVFPGDFSLAAARHVCADDALAEQDIPALLGGLAGKSLLLREPGPDGERFRQLDTVRAYGIEWLRRLDEEVAQRTRHLAWCQNFAERGEHDWFGPGQTAVFHATRREHTHLCTALDFALTTPGYEHAGARLAGTLWFYWVGCGLLSDGRYWLDRALDALHAPGSRDRLKALWVNGYIAILQGDSETAVRMLSHCRAEALRAGDDTAFAYATHRLGCAALTRDEHFVAQRFFESALNRYRDLGELNSNVMMARIELAMTLAFQGDLATAVAQCNEAKRLCERHGERWAKAYALYVLAFAAWAGGRHEEATGLAQECLAINHEFRDLVGMVLPIEFIALLHTSQGRSRQAAVLQGAARSIWAKVGLPLFGSAHFNAPHETALTLALKDLGEVAYAECFARGTRLSIDETVELALAQGPSAQPEPRAARA</sequence>
<dbReference type="InterPro" id="IPR011990">
    <property type="entry name" value="TPR-like_helical_dom_sf"/>
</dbReference>
<dbReference type="EMBL" id="JBHTCF010000010">
    <property type="protein sequence ID" value="MFC7307044.1"/>
    <property type="molecule type" value="Genomic_DNA"/>
</dbReference>
<keyword evidence="1" id="KW-0067">ATP-binding</keyword>
<dbReference type="Gene3D" id="3.40.50.300">
    <property type="entry name" value="P-loop containing nucleotide triphosphate hydrolases"/>
    <property type="match status" value="1"/>
</dbReference>
<dbReference type="GO" id="GO:0005524">
    <property type="term" value="F:ATP binding"/>
    <property type="evidence" value="ECO:0007669"/>
    <property type="project" value="UniProtKB-KW"/>
</dbReference>
<proteinExistence type="predicted"/>
<dbReference type="RefSeq" id="WP_381833278.1">
    <property type="nucleotide sequence ID" value="NZ_JBHTCF010000010.1"/>
</dbReference>
<dbReference type="InterPro" id="IPR027417">
    <property type="entry name" value="P-loop_NTPase"/>
</dbReference>
<evidence type="ECO:0000313" key="1">
    <source>
        <dbReference type="EMBL" id="MFC7307044.1"/>
    </source>
</evidence>
<keyword evidence="1" id="KW-0547">Nucleotide-binding</keyword>
<protein>
    <submittedName>
        <fullName evidence="1">ATP-binding protein</fullName>
    </submittedName>
</protein>
<keyword evidence="2" id="KW-1185">Reference proteome</keyword>
<dbReference type="SUPFAM" id="SSF52540">
    <property type="entry name" value="P-loop containing nucleoside triphosphate hydrolases"/>
    <property type="match status" value="1"/>
</dbReference>
<organism evidence="1 2">
    <name type="scientific">Streptomyces monticola</name>
    <dbReference type="NCBI Taxonomy" id="2666263"/>
    <lineage>
        <taxon>Bacteria</taxon>
        <taxon>Bacillati</taxon>
        <taxon>Actinomycetota</taxon>
        <taxon>Actinomycetes</taxon>
        <taxon>Kitasatosporales</taxon>
        <taxon>Streptomycetaceae</taxon>
        <taxon>Streptomyces</taxon>
    </lineage>
</organism>
<dbReference type="Proteomes" id="UP001596523">
    <property type="component" value="Unassembled WGS sequence"/>
</dbReference>
<name>A0ABW2JLN9_9ACTN</name>
<comment type="caution">
    <text evidence="1">The sequence shown here is derived from an EMBL/GenBank/DDBJ whole genome shotgun (WGS) entry which is preliminary data.</text>
</comment>
<dbReference type="Gene3D" id="1.25.40.10">
    <property type="entry name" value="Tetratricopeptide repeat domain"/>
    <property type="match status" value="1"/>
</dbReference>
<dbReference type="PRINTS" id="PR00364">
    <property type="entry name" value="DISEASERSIST"/>
</dbReference>
<dbReference type="PANTHER" id="PTHR47691:SF3">
    <property type="entry name" value="HTH-TYPE TRANSCRIPTIONAL REGULATOR RV0890C-RELATED"/>
    <property type="match status" value="1"/>
</dbReference>
<evidence type="ECO:0000313" key="2">
    <source>
        <dbReference type="Proteomes" id="UP001596523"/>
    </source>
</evidence>